<sequence length="26" mass="2834">MFGYGALGVVALIVLILLGIYLVRRL</sequence>
<gene>
    <name evidence="2" type="primary">44</name>
    <name evidence="2" type="ORF">SEA_FINCH_44</name>
</gene>
<keyword evidence="1" id="KW-0812">Transmembrane</keyword>
<accession>A0A2P1JXE4</accession>
<keyword evidence="3" id="KW-1185">Reference proteome</keyword>
<keyword evidence="1" id="KW-0472">Membrane</keyword>
<feature type="transmembrane region" description="Helical" evidence="1">
    <location>
        <begin position="6"/>
        <end position="23"/>
    </location>
</feature>
<reference evidence="3" key="1">
    <citation type="submission" date="2018-02" db="EMBL/GenBank/DDBJ databases">
        <authorList>
            <person name="Cohen D.B."/>
            <person name="Kent A.D."/>
        </authorList>
    </citation>
    <scope>NUCLEOTIDE SEQUENCE [LARGE SCALE GENOMIC DNA]</scope>
</reference>
<organism evidence="2 3">
    <name type="scientific">Rhodococcus phage Finch</name>
    <dbReference type="NCBI Taxonomy" id="2094144"/>
    <lineage>
        <taxon>Viruses</taxon>
        <taxon>Duplodnaviria</taxon>
        <taxon>Heunggongvirae</taxon>
        <taxon>Uroviricota</taxon>
        <taxon>Caudoviricetes</taxon>
        <taxon>Finchvirus</taxon>
        <taxon>Finchvirus finch</taxon>
    </lineage>
</organism>
<dbReference type="EMBL" id="MG962366">
    <property type="protein sequence ID" value="AVO24984.1"/>
    <property type="molecule type" value="Genomic_DNA"/>
</dbReference>
<evidence type="ECO:0000313" key="3">
    <source>
        <dbReference type="Proteomes" id="UP000241290"/>
    </source>
</evidence>
<dbReference type="KEGG" id="vg:64766297"/>
<dbReference type="GeneID" id="64766297"/>
<proteinExistence type="predicted"/>
<keyword evidence="1" id="KW-1133">Transmembrane helix</keyword>
<evidence type="ECO:0000313" key="2">
    <source>
        <dbReference type="EMBL" id="AVO24984.1"/>
    </source>
</evidence>
<dbReference type="RefSeq" id="YP_010059066.1">
    <property type="nucleotide sequence ID" value="NC_054724.1"/>
</dbReference>
<protein>
    <submittedName>
        <fullName evidence="2">Uncharacterized protein</fullName>
    </submittedName>
</protein>
<name>A0A2P1JXE4_9CAUD</name>
<dbReference type="Proteomes" id="UP000241290">
    <property type="component" value="Genome"/>
</dbReference>
<evidence type="ECO:0000256" key="1">
    <source>
        <dbReference type="SAM" id="Phobius"/>
    </source>
</evidence>